<accession>A0A2S7SXJ4</accession>
<name>A0A2S7SXJ4_9BACT</name>
<dbReference type="AlphaFoldDB" id="A0A2S7SXJ4"/>
<evidence type="ECO:0000256" key="1">
    <source>
        <dbReference type="ARBA" id="ARBA00005750"/>
    </source>
</evidence>
<protein>
    <recommendedName>
        <fullName evidence="2">protein-tyrosine-phosphatase</fullName>
        <ecNumber evidence="2">3.1.3.48</ecNumber>
    </recommendedName>
</protein>
<dbReference type="InterPro" id="IPR016667">
    <property type="entry name" value="Caps_polysacc_synth_CpsB/CapC"/>
</dbReference>
<evidence type="ECO:0000256" key="2">
    <source>
        <dbReference type="ARBA" id="ARBA00013064"/>
    </source>
</evidence>
<dbReference type="PANTHER" id="PTHR39181">
    <property type="entry name" value="TYROSINE-PROTEIN PHOSPHATASE YWQE"/>
    <property type="match status" value="1"/>
</dbReference>
<proteinExistence type="inferred from homology"/>
<comment type="catalytic activity">
    <reaction evidence="4">
        <text>O-phospho-L-tyrosyl-[protein] + H2O = L-tyrosyl-[protein] + phosphate</text>
        <dbReference type="Rhea" id="RHEA:10684"/>
        <dbReference type="Rhea" id="RHEA-COMP:10136"/>
        <dbReference type="Rhea" id="RHEA-COMP:20101"/>
        <dbReference type="ChEBI" id="CHEBI:15377"/>
        <dbReference type="ChEBI" id="CHEBI:43474"/>
        <dbReference type="ChEBI" id="CHEBI:46858"/>
        <dbReference type="ChEBI" id="CHEBI:61978"/>
        <dbReference type="EC" id="3.1.3.48"/>
    </reaction>
</comment>
<dbReference type="EC" id="3.1.3.48" evidence="2"/>
<dbReference type="EMBL" id="PPSL01000002">
    <property type="protein sequence ID" value="PQJ11652.1"/>
    <property type="molecule type" value="Genomic_DNA"/>
</dbReference>
<dbReference type="Gene3D" id="3.20.20.140">
    <property type="entry name" value="Metal-dependent hydrolases"/>
    <property type="match status" value="1"/>
</dbReference>
<dbReference type="Proteomes" id="UP000239872">
    <property type="component" value="Unassembled WGS sequence"/>
</dbReference>
<dbReference type="InterPro" id="IPR016195">
    <property type="entry name" value="Pol/histidinol_Pase-like"/>
</dbReference>
<evidence type="ECO:0000313" key="6">
    <source>
        <dbReference type="Proteomes" id="UP000239872"/>
    </source>
</evidence>
<dbReference type="GO" id="GO:0030145">
    <property type="term" value="F:manganese ion binding"/>
    <property type="evidence" value="ECO:0007669"/>
    <property type="project" value="InterPro"/>
</dbReference>
<dbReference type="SUPFAM" id="SSF89550">
    <property type="entry name" value="PHP domain-like"/>
    <property type="match status" value="1"/>
</dbReference>
<gene>
    <name evidence="5" type="ORF">CJD36_007600</name>
</gene>
<dbReference type="RefSeq" id="WP_105038532.1">
    <property type="nucleotide sequence ID" value="NZ_PPSL01000002.1"/>
</dbReference>
<dbReference type="OrthoDB" id="9788539at2"/>
<keyword evidence="3" id="KW-0378">Hydrolase</keyword>
<evidence type="ECO:0000313" key="5">
    <source>
        <dbReference type="EMBL" id="PQJ11652.1"/>
    </source>
</evidence>
<dbReference type="Pfam" id="PF19567">
    <property type="entry name" value="CpsB_CapC"/>
    <property type="match status" value="1"/>
</dbReference>
<keyword evidence="6" id="KW-1185">Reference proteome</keyword>
<reference evidence="5 6" key="1">
    <citation type="submission" date="2018-01" db="EMBL/GenBank/DDBJ databases">
        <title>A novel member of the phylum Bacteroidetes isolated from glacier ice.</title>
        <authorList>
            <person name="Liu Q."/>
            <person name="Xin Y.-H."/>
        </authorList>
    </citation>
    <scope>NUCLEOTIDE SEQUENCE [LARGE SCALE GENOMIC DNA]</scope>
    <source>
        <strain evidence="5 6">RB1R16</strain>
    </source>
</reference>
<organism evidence="5 6">
    <name type="scientific">Flavipsychrobacter stenotrophus</name>
    <dbReference type="NCBI Taxonomy" id="2077091"/>
    <lineage>
        <taxon>Bacteria</taxon>
        <taxon>Pseudomonadati</taxon>
        <taxon>Bacteroidota</taxon>
        <taxon>Chitinophagia</taxon>
        <taxon>Chitinophagales</taxon>
        <taxon>Chitinophagaceae</taxon>
        <taxon>Flavipsychrobacter</taxon>
    </lineage>
</organism>
<evidence type="ECO:0000256" key="4">
    <source>
        <dbReference type="ARBA" id="ARBA00051722"/>
    </source>
</evidence>
<sequence>MFSRFFKREKSDKEKYNELPIPENASFSFLGADMHSHLVPGIDDGAKTIEDSLFLLRSMEAMGYTHVTTTPHIMIDFYPNTRNTILSGLDTLRQLALDNDIKLNINAAAEYYIDEYFADLVGNEPLLTVYKNEVLVEFSMMYEPPMLNDVLFNMQANGYRPILAHPERYTSLHNNFDRFLEFKDRGCLLQLNLLSLTGYYGGNIMNTARRLLDKGLYDYCGSDMHHERHAAAMSGILKTGVYNTLVNYPFLNSKLCL</sequence>
<dbReference type="GO" id="GO:0004725">
    <property type="term" value="F:protein tyrosine phosphatase activity"/>
    <property type="evidence" value="ECO:0007669"/>
    <property type="project" value="UniProtKB-EC"/>
</dbReference>
<dbReference type="PANTHER" id="PTHR39181:SF1">
    <property type="entry name" value="TYROSINE-PROTEIN PHOSPHATASE YWQE"/>
    <property type="match status" value="1"/>
</dbReference>
<evidence type="ECO:0000256" key="3">
    <source>
        <dbReference type="ARBA" id="ARBA00022801"/>
    </source>
</evidence>
<comment type="similarity">
    <text evidence="1">Belongs to the metallo-dependent hydrolases superfamily. CpsB/CapC family.</text>
</comment>
<comment type="caution">
    <text evidence="5">The sequence shown here is derived from an EMBL/GenBank/DDBJ whole genome shotgun (WGS) entry which is preliminary data.</text>
</comment>